<dbReference type="GO" id="GO:0005634">
    <property type="term" value="C:nucleus"/>
    <property type="evidence" value="ECO:0007669"/>
    <property type="project" value="UniProtKB-SubCell"/>
</dbReference>
<dbReference type="EMBL" id="FN649760">
    <property type="protein sequence ID" value="CBJ27454.1"/>
    <property type="molecule type" value="Genomic_DNA"/>
</dbReference>
<evidence type="ECO:0000313" key="9">
    <source>
        <dbReference type="Proteomes" id="UP000002630"/>
    </source>
</evidence>
<feature type="region of interest" description="Disordered" evidence="6">
    <location>
        <begin position="94"/>
        <end position="117"/>
    </location>
</feature>
<evidence type="ECO:0000313" key="8">
    <source>
        <dbReference type="EMBL" id="CBJ27454.1"/>
    </source>
</evidence>
<gene>
    <name evidence="8" type="ORF">Esi_0071_0081</name>
</gene>
<keyword evidence="9" id="KW-1185">Reference proteome</keyword>
<feature type="region of interest" description="Disordered" evidence="6">
    <location>
        <begin position="1"/>
        <end position="43"/>
    </location>
</feature>
<feature type="compositionally biased region" description="Low complexity" evidence="6">
    <location>
        <begin position="582"/>
        <end position="594"/>
    </location>
</feature>
<comment type="subcellular location">
    <subcellularLocation>
        <location evidence="1">Nucleus</location>
    </subcellularLocation>
</comment>
<feature type="compositionally biased region" description="Gly residues" evidence="6">
    <location>
        <begin position="511"/>
        <end position="521"/>
    </location>
</feature>
<accession>D7G645</accession>
<dbReference type="PANTHER" id="PTHR47540:SF2">
    <property type="entry name" value="ZN(II)2CYS6 TRANSCRIPTION FACTOR (EUROFUNG)"/>
    <property type="match status" value="1"/>
</dbReference>
<dbReference type="GO" id="GO:0043565">
    <property type="term" value="F:sequence-specific DNA binding"/>
    <property type="evidence" value="ECO:0007669"/>
    <property type="project" value="TreeGrafter"/>
</dbReference>
<keyword evidence="3" id="KW-0238">DNA-binding</keyword>
<keyword evidence="5" id="KW-0539">Nucleus</keyword>
<dbReference type="AlphaFoldDB" id="D7G645"/>
<dbReference type="Pfam" id="PF00172">
    <property type="entry name" value="Zn_clus"/>
    <property type="match status" value="1"/>
</dbReference>
<feature type="region of interest" description="Disordered" evidence="6">
    <location>
        <begin position="484"/>
        <end position="559"/>
    </location>
</feature>
<dbReference type="GO" id="GO:0000981">
    <property type="term" value="F:DNA-binding transcription factor activity, RNA polymerase II-specific"/>
    <property type="evidence" value="ECO:0007669"/>
    <property type="project" value="InterPro"/>
</dbReference>
<dbReference type="SMART" id="SM00066">
    <property type="entry name" value="GAL4"/>
    <property type="match status" value="1"/>
</dbReference>
<organism evidence="8 9">
    <name type="scientific">Ectocarpus siliculosus</name>
    <name type="common">Brown alga</name>
    <name type="synonym">Conferva siliculosa</name>
    <dbReference type="NCBI Taxonomy" id="2880"/>
    <lineage>
        <taxon>Eukaryota</taxon>
        <taxon>Sar</taxon>
        <taxon>Stramenopiles</taxon>
        <taxon>Ochrophyta</taxon>
        <taxon>PX clade</taxon>
        <taxon>Phaeophyceae</taxon>
        <taxon>Ectocarpales</taxon>
        <taxon>Ectocarpaceae</taxon>
        <taxon>Ectocarpus</taxon>
    </lineage>
</organism>
<dbReference type="InterPro" id="IPR036864">
    <property type="entry name" value="Zn2-C6_fun-type_DNA-bd_sf"/>
</dbReference>
<proteinExistence type="predicted"/>
<dbReference type="OrthoDB" id="4151048at2759"/>
<evidence type="ECO:0000256" key="6">
    <source>
        <dbReference type="SAM" id="MobiDB-lite"/>
    </source>
</evidence>
<feature type="compositionally biased region" description="Low complexity" evidence="6">
    <location>
        <begin position="10"/>
        <end position="26"/>
    </location>
</feature>
<dbReference type="GO" id="GO:0008270">
    <property type="term" value="F:zinc ion binding"/>
    <property type="evidence" value="ECO:0007669"/>
    <property type="project" value="InterPro"/>
</dbReference>
<dbReference type="CDD" id="cd00067">
    <property type="entry name" value="GAL4"/>
    <property type="match status" value="1"/>
</dbReference>
<dbReference type="PROSITE" id="PS00463">
    <property type="entry name" value="ZN2_CY6_FUNGAL_1"/>
    <property type="match status" value="1"/>
</dbReference>
<evidence type="ECO:0000256" key="3">
    <source>
        <dbReference type="ARBA" id="ARBA00023125"/>
    </source>
</evidence>
<evidence type="ECO:0000256" key="2">
    <source>
        <dbReference type="ARBA" id="ARBA00023015"/>
    </source>
</evidence>
<name>D7G645_ECTSI</name>
<feature type="domain" description="Zn(2)-C6 fungal-type" evidence="7">
    <location>
        <begin position="56"/>
        <end position="85"/>
    </location>
</feature>
<dbReference type="PANTHER" id="PTHR47540">
    <property type="entry name" value="THIAMINE REPRESSIBLE GENES REGULATORY PROTEIN THI5"/>
    <property type="match status" value="1"/>
</dbReference>
<evidence type="ECO:0000259" key="7">
    <source>
        <dbReference type="PROSITE" id="PS50048"/>
    </source>
</evidence>
<dbReference type="InterPro" id="IPR001138">
    <property type="entry name" value="Zn2Cys6_DnaBD"/>
</dbReference>
<feature type="compositionally biased region" description="Low complexity" evidence="6">
    <location>
        <begin position="522"/>
        <end position="532"/>
    </location>
</feature>
<feature type="region of interest" description="Disordered" evidence="6">
    <location>
        <begin position="580"/>
        <end position="599"/>
    </location>
</feature>
<keyword evidence="4" id="KW-0804">Transcription</keyword>
<protein>
    <recommendedName>
        <fullName evidence="7">Zn(2)-C6 fungal-type domain-containing protein</fullName>
    </recommendedName>
</protein>
<evidence type="ECO:0000256" key="1">
    <source>
        <dbReference type="ARBA" id="ARBA00004123"/>
    </source>
</evidence>
<dbReference type="PROSITE" id="PS50048">
    <property type="entry name" value="ZN2_CY6_FUNGAL_2"/>
    <property type="match status" value="1"/>
</dbReference>
<dbReference type="InterPro" id="IPR051711">
    <property type="entry name" value="Stress_Response_Reg"/>
</dbReference>
<sequence length="661" mass="69414">MGDPFGGENQATAPPAQPQPQQQRGGAPPPPPPPGGVDRNVSLLDLNDDENNLRTTCDACTIGKIKCDGGHPCKRCQRRGSECVYREKKRCGPKRRKLSSRDDSDDDGSHGGSFAGHLGEGGAGVRVLTSREQEFLAKFYSSVNKFIPLTCLTVIRDAMNPLPLDVVPGLAASEAEENTYHARKAVLLGCVAVGAVFCGDQSSAGAYMSRAQIHLKDCFDALIPEVVSCYLVMVVYHLHFLDRSKVYRYIGFAQQAYRELAQSNKLVVGGHVRDSLRVLSTFLHVTCNKEIRPQKVHLRGETNPEPGGGSLSRIIALFSHVLLQLYRKTDRVEAARASPQQPVPTMATLGAMANEAELLLSMMEDPGSFAVIVIKTLKGYFLLMKGKEQAVLDAVAMPVAKALEADPAVLNFPLCWTMCQCVSSFLRRKGCHSVAASMDAIMQPLRMTLAYANACCGVALNVVGVYAGKGITVTPVNGLFPPGTGPAPADIPSPSIGTGTAPVDIPTTSMAGGGGGSGGSSGFSSPRTSISSVPDEEERLRYNRDGGGGGDAAGRRPAAASPVSAAAAAVAACEADAKQRQSRASAASSSSPTMRGGGGGWRSLWGFSACEGAANNHEDDGGGRSSSMHTTLYDIPFPATAPAEAKFSRSASMPGEGGGKD</sequence>
<reference evidence="8 9" key="1">
    <citation type="journal article" date="2010" name="Nature">
        <title>The Ectocarpus genome and the independent evolution of multicellularity in brown algae.</title>
        <authorList>
            <person name="Cock J.M."/>
            <person name="Sterck L."/>
            <person name="Rouze P."/>
            <person name="Scornet D."/>
            <person name="Allen A.E."/>
            <person name="Amoutzias G."/>
            <person name="Anthouard V."/>
            <person name="Artiguenave F."/>
            <person name="Aury J.M."/>
            <person name="Badger J.H."/>
            <person name="Beszteri B."/>
            <person name="Billiau K."/>
            <person name="Bonnet E."/>
            <person name="Bothwell J.H."/>
            <person name="Bowler C."/>
            <person name="Boyen C."/>
            <person name="Brownlee C."/>
            <person name="Carrano C.J."/>
            <person name="Charrier B."/>
            <person name="Cho G.Y."/>
            <person name="Coelho S.M."/>
            <person name="Collen J."/>
            <person name="Corre E."/>
            <person name="Da Silva C."/>
            <person name="Delage L."/>
            <person name="Delaroque N."/>
            <person name="Dittami S.M."/>
            <person name="Doulbeau S."/>
            <person name="Elias M."/>
            <person name="Farnham G."/>
            <person name="Gachon C.M."/>
            <person name="Gschloessl B."/>
            <person name="Heesch S."/>
            <person name="Jabbari K."/>
            <person name="Jubin C."/>
            <person name="Kawai H."/>
            <person name="Kimura K."/>
            <person name="Kloareg B."/>
            <person name="Kupper F.C."/>
            <person name="Lang D."/>
            <person name="Le Bail A."/>
            <person name="Leblanc C."/>
            <person name="Lerouge P."/>
            <person name="Lohr M."/>
            <person name="Lopez P.J."/>
            <person name="Martens C."/>
            <person name="Maumus F."/>
            <person name="Michel G."/>
            <person name="Miranda-Saavedra D."/>
            <person name="Morales J."/>
            <person name="Moreau H."/>
            <person name="Motomura T."/>
            <person name="Nagasato C."/>
            <person name="Napoli C.A."/>
            <person name="Nelson D.R."/>
            <person name="Nyvall-Collen P."/>
            <person name="Peters A.F."/>
            <person name="Pommier C."/>
            <person name="Potin P."/>
            <person name="Poulain J."/>
            <person name="Quesneville H."/>
            <person name="Read B."/>
            <person name="Rensing S.A."/>
            <person name="Ritter A."/>
            <person name="Rousvoal S."/>
            <person name="Samanta M."/>
            <person name="Samson G."/>
            <person name="Schroeder D.C."/>
            <person name="Segurens B."/>
            <person name="Strittmatter M."/>
            <person name="Tonon T."/>
            <person name="Tregear J.W."/>
            <person name="Valentin K."/>
            <person name="von Dassow P."/>
            <person name="Yamagishi T."/>
            <person name="Van de Peer Y."/>
            <person name="Wincker P."/>
        </authorList>
    </citation>
    <scope>NUCLEOTIDE SEQUENCE [LARGE SCALE GENOMIC DNA]</scope>
    <source>
        <strain evidence="9">Ec32 / CCAP1310/4</strain>
    </source>
</reference>
<keyword evidence="2" id="KW-0805">Transcription regulation</keyword>
<dbReference type="Proteomes" id="UP000002630">
    <property type="component" value="Unassembled WGS sequence"/>
</dbReference>
<evidence type="ECO:0000256" key="5">
    <source>
        <dbReference type="ARBA" id="ARBA00023242"/>
    </source>
</evidence>
<dbReference type="Gene3D" id="4.10.240.10">
    <property type="entry name" value="Zn(2)-C6 fungal-type DNA-binding domain"/>
    <property type="match status" value="1"/>
</dbReference>
<evidence type="ECO:0000256" key="4">
    <source>
        <dbReference type="ARBA" id="ARBA00023163"/>
    </source>
</evidence>
<dbReference type="GO" id="GO:0045944">
    <property type="term" value="P:positive regulation of transcription by RNA polymerase II"/>
    <property type="evidence" value="ECO:0007669"/>
    <property type="project" value="TreeGrafter"/>
</dbReference>
<dbReference type="InParanoid" id="D7G645"/>
<dbReference type="SUPFAM" id="SSF57701">
    <property type="entry name" value="Zn2/Cys6 DNA-binding domain"/>
    <property type="match status" value="1"/>
</dbReference>